<dbReference type="AlphaFoldDB" id="A0AAV7U5R3"/>
<reference evidence="1" key="1">
    <citation type="journal article" date="2022" name="bioRxiv">
        <title>Sequencing and chromosome-scale assembly of the giantPleurodeles waltlgenome.</title>
        <authorList>
            <person name="Brown T."/>
            <person name="Elewa A."/>
            <person name="Iarovenko S."/>
            <person name="Subramanian E."/>
            <person name="Araus A.J."/>
            <person name="Petzold A."/>
            <person name="Susuki M."/>
            <person name="Suzuki K.-i.T."/>
            <person name="Hayashi T."/>
            <person name="Toyoda A."/>
            <person name="Oliveira C."/>
            <person name="Osipova E."/>
            <person name="Leigh N.D."/>
            <person name="Simon A."/>
            <person name="Yun M.H."/>
        </authorList>
    </citation>
    <scope>NUCLEOTIDE SEQUENCE</scope>
    <source>
        <strain evidence="1">20211129_DDA</strain>
        <tissue evidence="1">Liver</tissue>
    </source>
</reference>
<protein>
    <submittedName>
        <fullName evidence="1">Uncharacterized protein</fullName>
    </submittedName>
</protein>
<organism evidence="1 2">
    <name type="scientific">Pleurodeles waltl</name>
    <name type="common">Iberian ribbed newt</name>
    <dbReference type="NCBI Taxonomy" id="8319"/>
    <lineage>
        <taxon>Eukaryota</taxon>
        <taxon>Metazoa</taxon>
        <taxon>Chordata</taxon>
        <taxon>Craniata</taxon>
        <taxon>Vertebrata</taxon>
        <taxon>Euteleostomi</taxon>
        <taxon>Amphibia</taxon>
        <taxon>Batrachia</taxon>
        <taxon>Caudata</taxon>
        <taxon>Salamandroidea</taxon>
        <taxon>Salamandridae</taxon>
        <taxon>Pleurodelinae</taxon>
        <taxon>Pleurodeles</taxon>
    </lineage>
</organism>
<gene>
    <name evidence="1" type="ORF">NDU88_001212</name>
</gene>
<accession>A0AAV7U5R3</accession>
<sequence length="99" mass="10923">MILGMDYVGFPLLLETVCQLDPSLIWPKDAPFQAETVTGGCTPAAEPGSFCSTKRDDPSLQHVWAGAVTEGDGQVRLFFSIQRVLMYQKVRKEGEANNF</sequence>
<dbReference type="Proteomes" id="UP001066276">
    <property type="component" value="Chromosome 3_1"/>
</dbReference>
<keyword evidence="2" id="KW-1185">Reference proteome</keyword>
<name>A0AAV7U5R3_PLEWA</name>
<proteinExistence type="predicted"/>
<comment type="caution">
    <text evidence="1">The sequence shown here is derived from an EMBL/GenBank/DDBJ whole genome shotgun (WGS) entry which is preliminary data.</text>
</comment>
<evidence type="ECO:0000313" key="1">
    <source>
        <dbReference type="EMBL" id="KAJ1184405.1"/>
    </source>
</evidence>
<dbReference type="EMBL" id="JANPWB010000005">
    <property type="protein sequence ID" value="KAJ1184405.1"/>
    <property type="molecule type" value="Genomic_DNA"/>
</dbReference>
<evidence type="ECO:0000313" key="2">
    <source>
        <dbReference type="Proteomes" id="UP001066276"/>
    </source>
</evidence>